<evidence type="ECO:0000313" key="1">
    <source>
        <dbReference type="EMBL" id="HJC09766.1"/>
    </source>
</evidence>
<organism evidence="1 2">
    <name type="scientific">Candidatus Blautia merdigallinarum</name>
    <dbReference type="NCBI Taxonomy" id="2838495"/>
    <lineage>
        <taxon>Bacteria</taxon>
        <taxon>Bacillati</taxon>
        <taxon>Bacillota</taxon>
        <taxon>Clostridia</taxon>
        <taxon>Lachnospirales</taxon>
        <taxon>Lachnospiraceae</taxon>
        <taxon>Blautia</taxon>
    </lineage>
</organism>
<evidence type="ECO:0000313" key="2">
    <source>
        <dbReference type="Proteomes" id="UP000823893"/>
    </source>
</evidence>
<comment type="caution">
    <text evidence="1">The sequence shown here is derived from an EMBL/GenBank/DDBJ whole genome shotgun (WGS) entry which is preliminary data.</text>
</comment>
<reference evidence="1" key="1">
    <citation type="journal article" date="2021" name="PeerJ">
        <title>Extensive microbial diversity within the chicken gut microbiome revealed by metagenomics and culture.</title>
        <authorList>
            <person name="Gilroy R."/>
            <person name="Ravi A."/>
            <person name="Getino M."/>
            <person name="Pursley I."/>
            <person name="Horton D.L."/>
            <person name="Alikhan N.F."/>
            <person name="Baker D."/>
            <person name="Gharbi K."/>
            <person name="Hall N."/>
            <person name="Watson M."/>
            <person name="Adriaenssens E.M."/>
            <person name="Foster-Nyarko E."/>
            <person name="Jarju S."/>
            <person name="Secka A."/>
            <person name="Antonio M."/>
            <person name="Oren A."/>
            <person name="Chaudhuri R.R."/>
            <person name="La Ragione R."/>
            <person name="Hildebrand F."/>
            <person name="Pallen M.J."/>
        </authorList>
    </citation>
    <scope>NUCLEOTIDE SEQUENCE</scope>
    <source>
        <strain evidence="1">ChiSxjej6B18-287</strain>
    </source>
</reference>
<sequence length="79" mass="9561">MWWNYICKWLQGADKRRLIIFSKPDQDMPRITKHRLFFSENIVLENLRVNSGINDAEWNRIVGKIFIKFDGDLFDFKLV</sequence>
<reference evidence="1" key="2">
    <citation type="submission" date="2021-04" db="EMBL/GenBank/DDBJ databases">
        <authorList>
            <person name="Gilroy R."/>
        </authorList>
    </citation>
    <scope>NUCLEOTIDE SEQUENCE</scope>
    <source>
        <strain evidence="1">ChiSxjej6B18-287</strain>
    </source>
</reference>
<name>A0A9D2SJW7_9FIRM</name>
<protein>
    <submittedName>
        <fullName evidence="1">Uncharacterized protein</fullName>
    </submittedName>
</protein>
<dbReference type="EMBL" id="DWWV01000036">
    <property type="protein sequence ID" value="HJC09766.1"/>
    <property type="molecule type" value="Genomic_DNA"/>
</dbReference>
<accession>A0A9D2SJW7</accession>
<dbReference type="Proteomes" id="UP000823893">
    <property type="component" value="Unassembled WGS sequence"/>
</dbReference>
<dbReference type="AlphaFoldDB" id="A0A9D2SJW7"/>
<proteinExistence type="predicted"/>
<gene>
    <name evidence="1" type="ORF">H9935_03000</name>
</gene>